<sequence>MYTNGAATQSQIAVTDQERRRGLFTPVRLPVNVSIKSEDVFLHTTLNPIKRCVCTRVNSPHDNLVAAAGGVRAPSRYRTIAECGTRPDTSRPSYLPNAPVVIFAHIPNTNTLENI</sequence>
<dbReference type="AlphaFoldDB" id="A0A4C1UQZ4"/>
<accession>A0A4C1UQZ4</accession>
<evidence type="ECO:0000313" key="1">
    <source>
        <dbReference type="EMBL" id="GBP28640.1"/>
    </source>
</evidence>
<name>A0A4C1UQZ4_EUMVA</name>
<gene>
    <name evidence="1" type="ORF">EVAR_85839_1</name>
</gene>
<reference evidence="1 2" key="1">
    <citation type="journal article" date="2019" name="Commun. Biol.">
        <title>The bagworm genome reveals a unique fibroin gene that provides high tensile strength.</title>
        <authorList>
            <person name="Kono N."/>
            <person name="Nakamura H."/>
            <person name="Ohtoshi R."/>
            <person name="Tomita M."/>
            <person name="Numata K."/>
            <person name="Arakawa K."/>
        </authorList>
    </citation>
    <scope>NUCLEOTIDE SEQUENCE [LARGE SCALE GENOMIC DNA]</scope>
</reference>
<proteinExistence type="predicted"/>
<organism evidence="1 2">
    <name type="scientific">Eumeta variegata</name>
    <name type="common">Bagworm moth</name>
    <name type="synonym">Eumeta japonica</name>
    <dbReference type="NCBI Taxonomy" id="151549"/>
    <lineage>
        <taxon>Eukaryota</taxon>
        <taxon>Metazoa</taxon>
        <taxon>Ecdysozoa</taxon>
        <taxon>Arthropoda</taxon>
        <taxon>Hexapoda</taxon>
        <taxon>Insecta</taxon>
        <taxon>Pterygota</taxon>
        <taxon>Neoptera</taxon>
        <taxon>Endopterygota</taxon>
        <taxon>Lepidoptera</taxon>
        <taxon>Glossata</taxon>
        <taxon>Ditrysia</taxon>
        <taxon>Tineoidea</taxon>
        <taxon>Psychidae</taxon>
        <taxon>Oiketicinae</taxon>
        <taxon>Eumeta</taxon>
    </lineage>
</organism>
<keyword evidence="2" id="KW-1185">Reference proteome</keyword>
<dbReference type="Proteomes" id="UP000299102">
    <property type="component" value="Unassembled WGS sequence"/>
</dbReference>
<protein>
    <submittedName>
        <fullName evidence="1">Uncharacterized protein</fullName>
    </submittedName>
</protein>
<dbReference type="EMBL" id="BGZK01000209">
    <property type="protein sequence ID" value="GBP28640.1"/>
    <property type="molecule type" value="Genomic_DNA"/>
</dbReference>
<evidence type="ECO:0000313" key="2">
    <source>
        <dbReference type="Proteomes" id="UP000299102"/>
    </source>
</evidence>
<comment type="caution">
    <text evidence="1">The sequence shown here is derived from an EMBL/GenBank/DDBJ whole genome shotgun (WGS) entry which is preliminary data.</text>
</comment>